<dbReference type="AlphaFoldDB" id="A0A7S2U6B0"/>
<evidence type="ECO:0000313" key="14">
    <source>
        <dbReference type="EMBL" id="CAD9808315.1"/>
    </source>
</evidence>
<keyword evidence="7" id="KW-0630">Potassium</keyword>
<organism evidence="14">
    <name type="scientific">Attheya septentrionalis</name>
    <dbReference type="NCBI Taxonomy" id="420275"/>
    <lineage>
        <taxon>Eukaryota</taxon>
        <taxon>Sar</taxon>
        <taxon>Stramenopiles</taxon>
        <taxon>Ochrophyta</taxon>
        <taxon>Bacillariophyta</taxon>
        <taxon>Coscinodiscophyceae</taxon>
        <taxon>Chaetocerotophycidae</taxon>
        <taxon>Chaetocerotales</taxon>
        <taxon>Attheyaceae</taxon>
        <taxon>Attheya</taxon>
    </lineage>
</organism>
<keyword evidence="5 13" id="KW-0812">Transmembrane</keyword>
<evidence type="ECO:0000256" key="4">
    <source>
        <dbReference type="ARBA" id="ARBA00022538"/>
    </source>
</evidence>
<gene>
    <name evidence="14" type="ORF">ASEP1449_LOCUS137</name>
</gene>
<evidence type="ECO:0000256" key="10">
    <source>
        <dbReference type="ARBA" id="ARBA00023136"/>
    </source>
</evidence>
<keyword evidence="8 13" id="KW-1133">Transmembrane helix</keyword>
<keyword evidence="3" id="KW-0813">Transport</keyword>
<keyword evidence="4" id="KW-0633">Potassium transport</keyword>
<feature type="transmembrane region" description="Helical" evidence="13">
    <location>
        <begin position="337"/>
        <end position="361"/>
    </location>
</feature>
<dbReference type="GO" id="GO:0005267">
    <property type="term" value="F:potassium channel activity"/>
    <property type="evidence" value="ECO:0007669"/>
    <property type="project" value="UniProtKB-KW"/>
</dbReference>
<name>A0A7S2U6B0_9STRA</name>
<evidence type="ECO:0000256" key="5">
    <source>
        <dbReference type="ARBA" id="ARBA00022692"/>
    </source>
</evidence>
<evidence type="ECO:0000256" key="6">
    <source>
        <dbReference type="ARBA" id="ARBA00022826"/>
    </source>
</evidence>
<evidence type="ECO:0000256" key="7">
    <source>
        <dbReference type="ARBA" id="ARBA00022958"/>
    </source>
</evidence>
<proteinExistence type="inferred from homology"/>
<keyword evidence="11" id="KW-0407">Ion channel</keyword>
<evidence type="ECO:0000256" key="3">
    <source>
        <dbReference type="ARBA" id="ARBA00022448"/>
    </source>
</evidence>
<comment type="catalytic activity">
    <reaction evidence="12">
        <text>K(+)(in) = K(+)(out)</text>
        <dbReference type="Rhea" id="RHEA:29463"/>
        <dbReference type="ChEBI" id="CHEBI:29103"/>
    </reaction>
</comment>
<dbReference type="GO" id="GO:0016020">
    <property type="term" value="C:membrane"/>
    <property type="evidence" value="ECO:0007669"/>
    <property type="project" value="UniProtKB-SubCell"/>
</dbReference>
<accession>A0A7S2U6B0</accession>
<feature type="transmembrane region" description="Helical" evidence="13">
    <location>
        <begin position="221"/>
        <end position="240"/>
    </location>
</feature>
<sequence>MASSSTADQHELKTLRIRCKELGITAEDEKLLDFLGSTSIPFAISFATKCIEDIILKIEKIVNVDLVESSMESTYGKTINNFKQPPIQVNTAVKPSVSGNARKDRIKDSQGKMEDEAVVIPDDAASMWRSLDPTTRAALIASESDRAGLKEESDSGVREAPHNNNYYGWSSTQLLTEAERLITFTDAVVAIAMTLLILPLMEASADFQDLETIQIFFHDHWQNFLALWISFFVIWKFWLVHEHIFLRVRYFNQSLLWLNFFWMFGIVLLPIFTNCLVGPGDGHVKGRAVALYIADLVFLKICAFFIVLAIWKDDRIWKVSHGHGLVPAYFVALGVDIVLYSLAMLLCALFHWAFFAVIFLGDPVLKFAEWKWPQIGVRHHVFGGDGIWQRLWLLLSIPRLIRRLLAQHSA</sequence>
<protein>
    <recommendedName>
        <fullName evidence="15">Endosomal/lysosomal potassium channel TMEM175</fullName>
    </recommendedName>
</protein>
<evidence type="ECO:0008006" key="15">
    <source>
        <dbReference type="Google" id="ProtNLM"/>
    </source>
</evidence>
<dbReference type="Pfam" id="PF06736">
    <property type="entry name" value="TMEM175"/>
    <property type="match status" value="1"/>
</dbReference>
<keyword evidence="9" id="KW-0406">Ion transport</keyword>
<reference evidence="14" key="1">
    <citation type="submission" date="2021-01" db="EMBL/GenBank/DDBJ databases">
        <authorList>
            <person name="Corre E."/>
            <person name="Pelletier E."/>
            <person name="Niang G."/>
            <person name="Scheremetjew M."/>
            <person name="Finn R."/>
            <person name="Kale V."/>
            <person name="Holt S."/>
            <person name="Cochrane G."/>
            <person name="Meng A."/>
            <person name="Brown T."/>
            <person name="Cohen L."/>
        </authorList>
    </citation>
    <scope>NUCLEOTIDE SEQUENCE</scope>
    <source>
        <strain evidence="14">CCMP2084</strain>
    </source>
</reference>
<dbReference type="InterPro" id="IPR010617">
    <property type="entry name" value="TMEM175-like"/>
</dbReference>
<dbReference type="GO" id="GO:0015252">
    <property type="term" value="F:proton channel activity"/>
    <property type="evidence" value="ECO:0007669"/>
    <property type="project" value="InterPro"/>
</dbReference>
<evidence type="ECO:0000256" key="12">
    <source>
        <dbReference type="ARBA" id="ARBA00034430"/>
    </source>
</evidence>
<feature type="transmembrane region" description="Helical" evidence="13">
    <location>
        <begin position="260"/>
        <end position="277"/>
    </location>
</feature>
<evidence type="ECO:0000256" key="8">
    <source>
        <dbReference type="ARBA" id="ARBA00022989"/>
    </source>
</evidence>
<keyword evidence="10 13" id="KW-0472">Membrane</keyword>
<feature type="transmembrane region" description="Helical" evidence="13">
    <location>
        <begin position="181"/>
        <end position="200"/>
    </location>
</feature>
<evidence type="ECO:0000256" key="9">
    <source>
        <dbReference type="ARBA" id="ARBA00023065"/>
    </source>
</evidence>
<keyword evidence="6" id="KW-0631">Potassium channel</keyword>
<evidence type="ECO:0000256" key="1">
    <source>
        <dbReference type="ARBA" id="ARBA00004141"/>
    </source>
</evidence>
<comment type="subcellular location">
    <subcellularLocation>
        <location evidence="1">Membrane</location>
        <topology evidence="1">Multi-pass membrane protein</topology>
    </subcellularLocation>
</comment>
<evidence type="ECO:0000256" key="11">
    <source>
        <dbReference type="ARBA" id="ARBA00023303"/>
    </source>
</evidence>
<comment type="similarity">
    <text evidence="2">Belongs to the TMEM175 family.</text>
</comment>
<evidence type="ECO:0000256" key="13">
    <source>
        <dbReference type="SAM" id="Phobius"/>
    </source>
</evidence>
<dbReference type="EMBL" id="HBHQ01000219">
    <property type="protein sequence ID" value="CAD9808315.1"/>
    <property type="molecule type" value="Transcribed_RNA"/>
</dbReference>
<evidence type="ECO:0000256" key="2">
    <source>
        <dbReference type="ARBA" id="ARBA00006920"/>
    </source>
</evidence>
<feature type="transmembrane region" description="Helical" evidence="13">
    <location>
        <begin position="289"/>
        <end position="311"/>
    </location>
</feature>